<dbReference type="AlphaFoldDB" id="A0A0H3BJM1"/>
<evidence type="ECO:0000313" key="3">
    <source>
        <dbReference type="Proteomes" id="UP000001202"/>
    </source>
</evidence>
<feature type="region of interest" description="Disordered" evidence="1">
    <location>
        <begin position="1"/>
        <end position="25"/>
    </location>
</feature>
<evidence type="ECO:0000313" key="2">
    <source>
        <dbReference type="EMBL" id="ACD70468.1"/>
    </source>
</evidence>
<reference evidence="2 3" key="1">
    <citation type="journal article" date="2008" name="BMC Microbiol.">
        <title>Complete genome sequence of Treponema pallidum ssp. pallidum strain SS14 determined with oligonucleotide arrays.</title>
        <authorList>
            <person name="Matejkova P."/>
            <person name="Strouhal M."/>
            <person name="Smajs D."/>
            <person name="Norris S.J."/>
            <person name="Palzkill T."/>
            <person name="Petrosino J.F."/>
            <person name="Sodergren E."/>
            <person name="Norton J.E."/>
            <person name="Singh J."/>
            <person name="Richmond T.A."/>
            <person name="Molla M.N."/>
            <person name="Albert T.J."/>
            <person name="Weinstock G.M."/>
        </authorList>
    </citation>
    <scope>NUCLEOTIDE SEQUENCE [LARGE SCALE GENOMIC DNA]</scope>
    <source>
        <strain evidence="2 3">SS14</strain>
    </source>
</reference>
<dbReference type="Proteomes" id="UP000001202">
    <property type="component" value="Chromosome"/>
</dbReference>
<proteinExistence type="predicted"/>
<name>A0A0H3BJM1_TREPS</name>
<evidence type="ECO:0000256" key="1">
    <source>
        <dbReference type="SAM" id="MobiDB-lite"/>
    </source>
</evidence>
<accession>A0A0H3BJM1</accession>
<sequence>MNRMLSLSVQSQRAPASPSPYGLKIDKRVSPDYARAGVRS</sequence>
<dbReference type="KEGG" id="tpp:TPASS_0041"/>
<feature type="compositionally biased region" description="Polar residues" evidence="1">
    <location>
        <begin position="1"/>
        <end position="14"/>
    </location>
</feature>
<protein>
    <submittedName>
        <fullName evidence="2">Uncharacterized protein</fullName>
    </submittedName>
</protein>
<gene>
    <name evidence="2" type="ordered locus">TPASS_0041</name>
</gene>
<dbReference type="EMBL" id="CP000805">
    <property type="protein sequence ID" value="ACD70468.1"/>
    <property type="molecule type" value="Genomic_DNA"/>
</dbReference>
<organism evidence="2 3">
    <name type="scientific">Treponema pallidum subsp. pallidum (strain SS14)</name>
    <dbReference type="NCBI Taxonomy" id="455434"/>
    <lineage>
        <taxon>Bacteria</taxon>
        <taxon>Pseudomonadati</taxon>
        <taxon>Spirochaetota</taxon>
        <taxon>Spirochaetia</taxon>
        <taxon>Spirochaetales</taxon>
        <taxon>Treponemataceae</taxon>
        <taxon>Treponema</taxon>
    </lineage>
</organism>